<evidence type="ECO:0000259" key="1">
    <source>
        <dbReference type="PROSITE" id="PS51186"/>
    </source>
</evidence>
<protein>
    <recommendedName>
        <fullName evidence="1">N-acetyltransferase domain-containing protein</fullName>
    </recommendedName>
</protein>
<dbReference type="PROSITE" id="PS51186">
    <property type="entry name" value="GNAT"/>
    <property type="match status" value="1"/>
</dbReference>
<gene>
    <name evidence="2" type="ORF">A3B32_03615</name>
</gene>
<dbReference type="InterPro" id="IPR016181">
    <property type="entry name" value="Acyl_CoA_acyltransferase"/>
</dbReference>
<dbReference type="Pfam" id="PF00583">
    <property type="entry name" value="Acetyltransf_1"/>
    <property type="match status" value="1"/>
</dbReference>
<accession>A0A1F7UZI9</accession>
<dbReference type="EMBL" id="MGEL01000041">
    <property type="protein sequence ID" value="OGL83184.1"/>
    <property type="molecule type" value="Genomic_DNA"/>
</dbReference>
<dbReference type="Proteomes" id="UP000176932">
    <property type="component" value="Unassembled WGS sequence"/>
</dbReference>
<organism evidence="2 3">
    <name type="scientific">Candidatus Uhrbacteria bacterium RIFCSPLOWO2_01_FULL_53_9</name>
    <dbReference type="NCBI Taxonomy" id="1802403"/>
    <lineage>
        <taxon>Bacteria</taxon>
        <taxon>Candidatus Uhriibacteriota</taxon>
    </lineage>
</organism>
<comment type="caution">
    <text evidence="2">The sequence shown here is derived from an EMBL/GenBank/DDBJ whole genome shotgun (WGS) entry which is preliminary data.</text>
</comment>
<evidence type="ECO:0000313" key="2">
    <source>
        <dbReference type="EMBL" id="OGL83184.1"/>
    </source>
</evidence>
<dbReference type="Gene3D" id="3.40.630.30">
    <property type="match status" value="1"/>
</dbReference>
<evidence type="ECO:0000313" key="3">
    <source>
        <dbReference type="Proteomes" id="UP000176932"/>
    </source>
</evidence>
<dbReference type="AlphaFoldDB" id="A0A1F7UZI9"/>
<dbReference type="InterPro" id="IPR000182">
    <property type="entry name" value="GNAT_dom"/>
</dbReference>
<reference evidence="2 3" key="1">
    <citation type="journal article" date="2016" name="Nat. Commun.">
        <title>Thousands of microbial genomes shed light on interconnected biogeochemical processes in an aquifer system.</title>
        <authorList>
            <person name="Anantharaman K."/>
            <person name="Brown C.T."/>
            <person name="Hug L.A."/>
            <person name="Sharon I."/>
            <person name="Castelle C.J."/>
            <person name="Probst A.J."/>
            <person name="Thomas B.C."/>
            <person name="Singh A."/>
            <person name="Wilkins M.J."/>
            <person name="Karaoz U."/>
            <person name="Brodie E.L."/>
            <person name="Williams K.H."/>
            <person name="Hubbard S.S."/>
            <person name="Banfield J.F."/>
        </authorList>
    </citation>
    <scope>NUCLEOTIDE SEQUENCE [LARGE SCALE GENOMIC DNA]</scope>
</reference>
<name>A0A1F7UZI9_9BACT</name>
<dbReference type="CDD" id="cd04301">
    <property type="entry name" value="NAT_SF"/>
    <property type="match status" value="1"/>
</dbReference>
<dbReference type="GO" id="GO:0016747">
    <property type="term" value="F:acyltransferase activity, transferring groups other than amino-acyl groups"/>
    <property type="evidence" value="ECO:0007669"/>
    <property type="project" value="InterPro"/>
</dbReference>
<dbReference type="SUPFAM" id="SSF55729">
    <property type="entry name" value="Acyl-CoA N-acyltransferases (Nat)"/>
    <property type="match status" value="1"/>
</dbReference>
<sequence>MEIKSDDWLSGIFGYPVFQVYADVHENVEDQLHDHIASQSKALYWAKIPTDAVMIGRQLLAQGFYVVDVNATVERRANIEDRFCDARGIEVHAYAPQYESVLDVARSCFRRSRFHLDPNIPNDMADTVKVEWVRNYTRGLRGDKLFVVAKGEHVIGFLAALVYERDGMMVANSDLLGVLEPFQRLGVGRILLEAFVREYKKRCDFLQGGIQMSNISSLRLSERMGFFVSRAQQILHLHV</sequence>
<proteinExistence type="predicted"/>
<feature type="domain" description="N-acetyltransferase" evidence="1">
    <location>
        <begin position="89"/>
        <end position="239"/>
    </location>
</feature>